<evidence type="ECO:0000313" key="2">
    <source>
        <dbReference type="Proteomes" id="UP000314294"/>
    </source>
</evidence>
<accession>A0A4Z2E619</accession>
<name>A0A4Z2E619_9TELE</name>
<comment type="caution">
    <text evidence="1">The sequence shown here is derived from an EMBL/GenBank/DDBJ whole genome shotgun (WGS) entry which is preliminary data.</text>
</comment>
<sequence>MHSVIAQLHTLKPKLYLSVPRLPGHNPASGPLVLWSSGPLVLWSSGPLIFWSSSPLVLWSSDLLVL</sequence>
<reference evidence="1 2" key="1">
    <citation type="submission" date="2019-03" db="EMBL/GenBank/DDBJ databases">
        <title>First draft genome of Liparis tanakae, snailfish: a comprehensive survey of snailfish specific genes.</title>
        <authorList>
            <person name="Kim W."/>
            <person name="Song I."/>
            <person name="Jeong J.-H."/>
            <person name="Kim D."/>
            <person name="Kim S."/>
            <person name="Ryu S."/>
            <person name="Song J.Y."/>
            <person name="Lee S.K."/>
        </authorList>
    </citation>
    <scope>NUCLEOTIDE SEQUENCE [LARGE SCALE GENOMIC DNA]</scope>
    <source>
        <tissue evidence="1">Muscle</tissue>
    </source>
</reference>
<organism evidence="1 2">
    <name type="scientific">Liparis tanakae</name>
    <name type="common">Tanaka's snailfish</name>
    <dbReference type="NCBI Taxonomy" id="230148"/>
    <lineage>
        <taxon>Eukaryota</taxon>
        <taxon>Metazoa</taxon>
        <taxon>Chordata</taxon>
        <taxon>Craniata</taxon>
        <taxon>Vertebrata</taxon>
        <taxon>Euteleostomi</taxon>
        <taxon>Actinopterygii</taxon>
        <taxon>Neopterygii</taxon>
        <taxon>Teleostei</taxon>
        <taxon>Neoteleostei</taxon>
        <taxon>Acanthomorphata</taxon>
        <taxon>Eupercaria</taxon>
        <taxon>Perciformes</taxon>
        <taxon>Cottioidei</taxon>
        <taxon>Cottales</taxon>
        <taxon>Liparidae</taxon>
        <taxon>Liparis</taxon>
    </lineage>
</organism>
<protein>
    <submittedName>
        <fullName evidence="1">Uncharacterized protein</fullName>
    </submittedName>
</protein>
<evidence type="ECO:0000313" key="1">
    <source>
        <dbReference type="EMBL" id="TNN24040.1"/>
    </source>
</evidence>
<proteinExistence type="predicted"/>
<dbReference type="Proteomes" id="UP000314294">
    <property type="component" value="Unassembled WGS sequence"/>
</dbReference>
<dbReference type="OrthoDB" id="522106at2759"/>
<dbReference type="AlphaFoldDB" id="A0A4Z2E619"/>
<dbReference type="EMBL" id="SRLO01016602">
    <property type="protein sequence ID" value="TNN24040.1"/>
    <property type="molecule type" value="Genomic_DNA"/>
</dbReference>
<gene>
    <name evidence="1" type="ORF">EYF80_065837</name>
</gene>
<keyword evidence="2" id="KW-1185">Reference proteome</keyword>